<evidence type="ECO:0000313" key="2">
    <source>
        <dbReference type="EMBL" id="KAK9665464.1"/>
    </source>
</evidence>
<gene>
    <name evidence="2" type="ORF">RND81_14G113700</name>
</gene>
<protein>
    <recommendedName>
        <fullName evidence="1">KIB1-4 beta-propeller domain-containing protein</fullName>
    </recommendedName>
</protein>
<dbReference type="InterPro" id="IPR005174">
    <property type="entry name" value="KIB1-4_b-propeller"/>
</dbReference>
<feature type="domain" description="KIB1-4 beta-propeller" evidence="1">
    <location>
        <begin position="50"/>
        <end position="323"/>
    </location>
</feature>
<dbReference type="Pfam" id="PF03478">
    <property type="entry name" value="Beta-prop_KIB1-4"/>
    <property type="match status" value="1"/>
</dbReference>
<reference evidence="2" key="1">
    <citation type="submission" date="2024-03" db="EMBL/GenBank/DDBJ databases">
        <title>WGS assembly of Saponaria officinalis var. Norfolk2.</title>
        <authorList>
            <person name="Jenkins J."/>
            <person name="Shu S."/>
            <person name="Grimwood J."/>
            <person name="Barry K."/>
            <person name="Goodstein D."/>
            <person name="Schmutz J."/>
            <person name="Leebens-Mack J."/>
            <person name="Osbourn A."/>
        </authorList>
    </citation>
    <scope>NUCLEOTIDE SEQUENCE [LARGE SCALE GENOMIC DNA]</scope>
    <source>
        <strain evidence="2">JIC</strain>
    </source>
</reference>
<sequence>MEVNLPVCRNWRAVCRHRFQELRILPHMLFSGRLPMLLISDVDHPETRNLYSLPDGQVYDLRLPVPYDTRCIGSSHGWLIFLESVSFVVTLFNPFYFGNHKGTIYLPPFLAAKDYFETNKDYDLFPEYYITKAVLSIDPVSSPNYTVMLIHGEDRSLAYYNSGDENWTCVPGSPLFSDLLYSNGRFTAVSLQGELYSSNPETNSPELERVTGPLYRPFRSTVRRYIAYDRNKLLQAVRTVEFFSVTNADVVYRTRGFMVFMLMFVNGIYEWIELEDIGDAALFVGDSYSYCVKASSFPGIIPNSVYFTDDFSAVHRQPNQYKGPIDAGIYMIGDGSLRSHYNPDNIDKHLVPPIWIMPTL</sequence>
<proteinExistence type="predicted"/>
<evidence type="ECO:0000259" key="1">
    <source>
        <dbReference type="Pfam" id="PF03478"/>
    </source>
</evidence>
<dbReference type="AlphaFoldDB" id="A0AAW1GPJ9"/>
<dbReference type="PANTHER" id="PTHR44259:SF15">
    <property type="entry name" value="F-BOX PROTEIN KIB2-RELATED"/>
    <property type="match status" value="1"/>
</dbReference>
<organism evidence="2 3">
    <name type="scientific">Saponaria officinalis</name>
    <name type="common">Common soapwort</name>
    <name type="synonym">Lychnis saponaria</name>
    <dbReference type="NCBI Taxonomy" id="3572"/>
    <lineage>
        <taxon>Eukaryota</taxon>
        <taxon>Viridiplantae</taxon>
        <taxon>Streptophyta</taxon>
        <taxon>Embryophyta</taxon>
        <taxon>Tracheophyta</taxon>
        <taxon>Spermatophyta</taxon>
        <taxon>Magnoliopsida</taxon>
        <taxon>eudicotyledons</taxon>
        <taxon>Gunneridae</taxon>
        <taxon>Pentapetalae</taxon>
        <taxon>Caryophyllales</taxon>
        <taxon>Caryophyllaceae</taxon>
        <taxon>Caryophylleae</taxon>
        <taxon>Saponaria</taxon>
    </lineage>
</organism>
<dbReference type="InterPro" id="IPR050942">
    <property type="entry name" value="F-box_BR-signaling"/>
</dbReference>
<accession>A0AAW1GPJ9</accession>
<dbReference type="PANTHER" id="PTHR44259">
    <property type="entry name" value="OS07G0183000 PROTEIN-RELATED"/>
    <property type="match status" value="1"/>
</dbReference>
<evidence type="ECO:0000313" key="3">
    <source>
        <dbReference type="Proteomes" id="UP001443914"/>
    </source>
</evidence>
<comment type="caution">
    <text evidence="2">The sequence shown here is derived from an EMBL/GenBank/DDBJ whole genome shotgun (WGS) entry which is preliminary data.</text>
</comment>
<dbReference type="EMBL" id="JBDFQZ010000014">
    <property type="protein sequence ID" value="KAK9665464.1"/>
    <property type="molecule type" value="Genomic_DNA"/>
</dbReference>
<dbReference type="Proteomes" id="UP001443914">
    <property type="component" value="Unassembled WGS sequence"/>
</dbReference>
<keyword evidence="3" id="KW-1185">Reference proteome</keyword>
<name>A0AAW1GPJ9_SAPOF</name>